<proteinExistence type="predicted"/>
<dbReference type="SUPFAM" id="SSF46785">
    <property type="entry name" value="Winged helix' DNA-binding domain"/>
    <property type="match status" value="1"/>
</dbReference>
<feature type="compositionally biased region" description="Basic and acidic residues" evidence="1">
    <location>
        <begin position="305"/>
        <end position="314"/>
    </location>
</feature>
<protein>
    <recommendedName>
        <fullName evidence="4">Helix-turn-helix domain-containing protein</fullName>
    </recommendedName>
</protein>
<reference evidence="3" key="1">
    <citation type="submission" date="2018-02" db="EMBL/GenBank/DDBJ databases">
        <authorList>
            <person name="Hausmann B."/>
        </authorList>
    </citation>
    <scope>NUCLEOTIDE SEQUENCE [LARGE SCALE GENOMIC DNA]</scope>
    <source>
        <strain evidence="3">Peat soil MAG SbF1</strain>
    </source>
</reference>
<name>A0A2U3LR57_9FIRM</name>
<dbReference type="InterPro" id="IPR036388">
    <property type="entry name" value="WH-like_DNA-bd_sf"/>
</dbReference>
<accession>A0A2U3LR57</accession>
<dbReference type="Pfam" id="PF13730">
    <property type="entry name" value="HTH_36"/>
    <property type="match status" value="1"/>
</dbReference>
<dbReference type="OrthoDB" id="1807191at2"/>
<dbReference type="InterPro" id="IPR036390">
    <property type="entry name" value="WH_DNA-bd_sf"/>
</dbReference>
<evidence type="ECO:0000256" key="1">
    <source>
        <dbReference type="SAM" id="MobiDB-lite"/>
    </source>
</evidence>
<evidence type="ECO:0000313" key="3">
    <source>
        <dbReference type="Proteomes" id="UP000238916"/>
    </source>
</evidence>
<dbReference type="Proteomes" id="UP000238916">
    <property type="component" value="Unassembled WGS sequence"/>
</dbReference>
<organism evidence="2 3">
    <name type="scientific">Candidatus Desulfosporosinus infrequens</name>
    <dbReference type="NCBI Taxonomy" id="2043169"/>
    <lineage>
        <taxon>Bacteria</taxon>
        <taxon>Bacillati</taxon>
        <taxon>Bacillota</taxon>
        <taxon>Clostridia</taxon>
        <taxon>Eubacteriales</taxon>
        <taxon>Desulfitobacteriaceae</taxon>
        <taxon>Desulfosporosinus</taxon>
    </lineage>
</organism>
<evidence type="ECO:0008006" key="4">
    <source>
        <dbReference type="Google" id="ProtNLM"/>
    </source>
</evidence>
<gene>
    <name evidence="2" type="ORF">SBF1_750021</name>
</gene>
<dbReference type="AlphaFoldDB" id="A0A2U3LR57"/>
<feature type="region of interest" description="Disordered" evidence="1">
    <location>
        <begin position="305"/>
        <end position="344"/>
    </location>
</feature>
<evidence type="ECO:0000313" key="2">
    <source>
        <dbReference type="EMBL" id="SPF54380.1"/>
    </source>
</evidence>
<feature type="compositionally biased region" description="Basic and acidic residues" evidence="1">
    <location>
        <begin position="324"/>
        <end position="344"/>
    </location>
</feature>
<sequence length="344" mass="39739">MRKPPRPSKASVALYIQHTSIHVSVDFVIIISYSNYFFKFEKMDIKTNLSRWQKNAIGFSYAGGQKKRKKRERERMSDGLNSNFAPAVFPADILYDANLDSSERLVLLILFTYTNSHTNTAFPSYQTISERAAISRRSAIRIVERLIEKGYIVKQKNFRESKTKGKIEQTSNLFTLFFQTRKGNEPQKGSDRMSPPLVTVCHQGSDRMSPPLVTICHQGSDRMSPELSNELSIVIEEEDKLKKFGKTEEKNDEVSPENTYSYLATREGATDQDLFEALKKMDQETNVENPVAWLTVAIRREKLNRELASRKRNENPVPNRKTKTAAERRESKDSRPEKYEKFYL</sequence>
<dbReference type="EMBL" id="OMOF01000723">
    <property type="protein sequence ID" value="SPF54380.1"/>
    <property type="molecule type" value="Genomic_DNA"/>
</dbReference>
<dbReference type="Gene3D" id="1.10.10.10">
    <property type="entry name" value="Winged helix-like DNA-binding domain superfamily/Winged helix DNA-binding domain"/>
    <property type="match status" value="1"/>
</dbReference>